<feature type="region of interest" description="Disordered" evidence="6">
    <location>
        <begin position="84"/>
        <end position="104"/>
    </location>
</feature>
<dbReference type="RefSeq" id="WP_193951926.1">
    <property type="nucleotide sequence ID" value="NZ_JADEYS010000003.1"/>
</dbReference>
<keyword evidence="8" id="KW-1185">Reference proteome</keyword>
<comment type="subcellular location">
    <subcellularLocation>
        <location evidence="1">Cytoplasm</location>
        <location evidence="1">Cytosol</location>
    </subcellularLocation>
</comment>
<name>A0A8J7FB16_9GAMM</name>
<dbReference type="Pfam" id="PF05400">
    <property type="entry name" value="FliT"/>
    <property type="match status" value="1"/>
</dbReference>
<evidence type="ECO:0000313" key="7">
    <source>
        <dbReference type="EMBL" id="MBE9396369.1"/>
    </source>
</evidence>
<organism evidence="7 8">
    <name type="scientific">Pontibacterium sinense</name>
    <dbReference type="NCBI Taxonomy" id="2781979"/>
    <lineage>
        <taxon>Bacteria</taxon>
        <taxon>Pseudomonadati</taxon>
        <taxon>Pseudomonadota</taxon>
        <taxon>Gammaproteobacteria</taxon>
        <taxon>Oceanospirillales</taxon>
        <taxon>Oceanospirillaceae</taxon>
        <taxon>Pontibacterium</taxon>
    </lineage>
</organism>
<keyword evidence="2" id="KW-0963">Cytoplasm</keyword>
<dbReference type="Gene3D" id="1.20.58.380">
    <property type="entry name" value="Flagellar protein flit"/>
    <property type="match status" value="1"/>
</dbReference>
<keyword evidence="7" id="KW-0966">Cell projection</keyword>
<protein>
    <recommendedName>
        <fullName evidence="5">Flagellar protein FliT</fullName>
    </recommendedName>
</protein>
<dbReference type="EMBL" id="JADEYS010000003">
    <property type="protein sequence ID" value="MBE9396369.1"/>
    <property type="molecule type" value="Genomic_DNA"/>
</dbReference>
<dbReference type="GO" id="GO:0044781">
    <property type="term" value="P:bacterial-type flagellum organization"/>
    <property type="evidence" value="ECO:0007669"/>
    <property type="project" value="UniProtKB-KW"/>
</dbReference>
<dbReference type="AlphaFoldDB" id="A0A8J7FB16"/>
<evidence type="ECO:0000313" key="8">
    <source>
        <dbReference type="Proteomes" id="UP000640333"/>
    </source>
</evidence>
<dbReference type="Proteomes" id="UP000640333">
    <property type="component" value="Unassembled WGS sequence"/>
</dbReference>
<sequence length="104" mass="11931">MIDLAQELFEQSQKLLSQAEEGAWDLLEETQTVRAALIRQIEKQPTAQLKKMDSELISQLLQESRALEKKCELLVRQRRDSLTSEHGKVSRGKAMQKAYGFNGR</sequence>
<evidence type="ECO:0000256" key="4">
    <source>
        <dbReference type="ARBA" id="ARBA00023186"/>
    </source>
</evidence>
<evidence type="ECO:0000256" key="5">
    <source>
        <dbReference type="ARBA" id="ARBA00093797"/>
    </source>
</evidence>
<evidence type="ECO:0000256" key="1">
    <source>
        <dbReference type="ARBA" id="ARBA00004514"/>
    </source>
</evidence>
<comment type="caution">
    <text evidence="7">The sequence shown here is derived from an EMBL/GenBank/DDBJ whole genome shotgun (WGS) entry which is preliminary data.</text>
</comment>
<dbReference type="InterPro" id="IPR008622">
    <property type="entry name" value="FliT"/>
</dbReference>
<evidence type="ECO:0000256" key="3">
    <source>
        <dbReference type="ARBA" id="ARBA00022795"/>
    </source>
</evidence>
<gene>
    <name evidence="7" type="ORF">IOQ59_03750</name>
</gene>
<proteinExistence type="predicted"/>
<keyword evidence="7" id="KW-0282">Flagellum</keyword>
<accession>A0A8J7FB16</accession>
<reference evidence="7" key="1">
    <citation type="submission" date="2020-10" db="EMBL/GenBank/DDBJ databases">
        <title>Bacterium isolated from coastal waters sediment.</title>
        <authorList>
            <person name="Chen R.-J."/>
            <person name="Lu D.-C."/>
            <person name="Zhu K.-L."/>
            <person name="Du Z.-J."/>
        </authorList>
    </citation>
    <scope>NUCLEOTIDE SEQUENCE</scope>
    <source>
        <strain evidence="7">N1Y112</strain>
    </source>
</reference>
<evidence type="ECO:0000256" key="6">
    <source>
        <dbReference type="SAM" id="MobiDB-lite"/>
    </source>
</evidence>
<keyword evidence="4" id="KW-0143">Chaperone</keyword>
<evidence type="ECO:0000256" key="2">
    <source>
        <dbReference type="ARBA" id="ARBA00022490"/>
    </source>
</evidence>
<keyword evidence="7" id="KW-0969">Cilium</keyword>
<keyword evidence="3" id="KW-1005">Bacterial flagellum biogenesis</keyword>